<proteinExistence type="predicted"/>
<keyword evidence="2" id="KW-1185">Reference proteome</keyword>
<gene>
    <name evidence="1" type="ORF">H206_03154</name>
</gene>
<comment type="caution">
    <text evidence="1">The sequence shown here is derived from an EMBL/GenBank/DDBJ whole genome shotgun (WGS) entry which is preliminary data.</text>
</comment>
<dbReference type="EMBL" id="MTKO01000090">
    <property type="protein sequence ID" value="RWX44704.1"/>
    <property type="molecule type" value="Genomic_DNA"/>
</dbReference>
<reference evidence="1 2" key="1">
    <citation type="submission" date="2017-01" db="EMBL/GenBank/DDBJ databases">
        <title>The cable genome- insights into the physiology and evolution of filamentous bacteria capable of sulfide oxidation via long distance electron transfer.</title>
        <authorList>
            <person name="Schreiber L."/>
            <person name="Bjerg J.T."/>
            <person name="Boggild A."/>
            <person name="Van De Vossenberg J."/>
            <person name="Meysman F."/>
            <person name="Nielsen L.P."/>
            <person name="Schramm A."/>
            <person name="Kjeldsen K.U."/>
        </authorList>
    </citation>
    <scope>NUCLEOTIDE SEQUENCE [LARGE SCALE GENOMIC DNA]</scope>
    <source>
        <strain evidence="1">MCF</strain>
    </source>
</reference>
<name>A0A3S3QHN0_9BACT</name>
<organism evidence="1 2">
    <name type="scientific">Candidatus Electrothrix aarhusensis</name>
    <dbReference type="NCBI Taxonomy" id="1859131"/>
    <lineage>
        <taxon>Bacteria</taxon>
        <taxon>Pseudomonadati</taxon>
        <taxon>Thermodesulfobacteriota</taxon>
        <taxon>Desulfobulbia</taxon>
        <taxon>Desulfobulbales</taxon>
        <taxon>Desulfobulbaceae</taxon>
        <taxon>Candidatus Electrothrix</taxon>
    </lineage>
</organism>
<dbReference type="Proteomes" id="UP000287853">
    <property type="component" value="Unassembled WGS sequence"/>
</dbReference>
<accession>A0A3S3QHN0</accession>
<evidence type="ECO:0000313" key="1">
    <source>
        <dbReference type="EMBL" id="RWX44704.1"/>
    </source>
</evidence>
<evidence type="ECO:0000313" key="2">
    <source>
        <dbReference type="Proteomes" id="UP000287853"/>
    </source>
</evidence>
<dbReference type="AlphaFoldDB" id="A0A3S3QHN0"/>
<sequence>MDKIRILQPGTWLIKAEYEEPYSDQKVCDVESFSATLTLVIQWAGLHTGPCSPYPAFPLPDTPSFRSEDICPPTFLRNFLSARPLALSHSLPLKEVILTLCYAVREKAEGHKKKQTDTASRRLWLYRLSVTPKRARRNISAVIAASTANRK</sequence>
<protein>
    <submittedName>
        <fullName evidence="1">Uncharacterized protein</fullName>
    </submittedName>
</protein>